<evidence type="ECO:0000259" key="5">
    <source>
        <dbReference type="Pfam" id="PF13828"/>
    </source>
</evidence>
<feature type="transmembrane region" description="Helical" evidence="4">
    <location>
        <begin position="104"/>
        <end position="124"/>
    </location>
</feature>
<feature type="compositionally biased region" description="Low complexity" evidence="3">
    <location>
        <begin position="25"/>
        <end position="37"/>
    </location>
</feature>
<feature type="region of interest" description="Disordered" evidence="3">
    <location>
        <begin position="1"/>
        <end position="63"/>
    </location>
</feature>
<keyword evidence="4" id="KW-0812">Transmembrane</keyword>
<dbReference type="InterPro" id="IPR025241">
    <property type="entry name" value="DUF4190"/>
</dbReference>
<dbReference type="RefSeq" id="WP_345695347.1">
    <property type="nucleotide sequence ID" value="NZ_BAABIS010000001.1"/>
</dbReference>
<evidence type="ECO:0000256" key="4">
    <source>
        <dbReference type="SAM" id="Phobius"/>
    </source>
</evidence>
<dbReference type="EMBL" id="BAABIS010000001">
    <property type="protein sequence ID" value="GAA4835621.1"/>
    <property type="molecule type" value="Genomic_DNA"/>
</dbReference>
<evidence type="ECO:0000256" key="3">
    <source>
        <dbReference type="SAM" id="MobiDB-lite"/>
    </source>
</evidence>
<accession>A0ABP9DDH5</accession>
<dbReference type="InterPro" id="IPR029050">
    <property type="entry name" value="Immunoprotect_excell_Ig-like"/>
</dbReference>
<feature type="transmembrane region" description="Helical" evidence="4">
    <location>
        <begin position="136"/>
        <end position="161"/>
    </location>
</feature>
<protein>
    <recommendedName>
        <fullName evidence="5">DUF4190 domain-containing protein</fullName>
    </recommendedName>
</protein>
<keyword evidence="4" id="KW-1133">Transmembrane helix</keyword>
<dbReference type="Pfam" id="PF13828">
    <property type="entry name" value="DUF4190"/>
    <property type="match status" value="1"/>
</dbReference>
<dbReference type="Proteomes" id="UP001501752">
    <property type="component" value="Unassembled WGS sequence"/>
</dbReference>
<evidence type="ECO:0000256" key="2">
    <source>
        <dbReference type="SAM" id="Coils"/>
    </source>
</evidence>
<dbReference type="Gene3D" id="2.60.40.1240">
    <property type="match status" value="1"/>
</dbReference>
<evidence type="ECO:0000256" key="1">
    <source>
        <dbReference type="ARBA" id="ARBA00022729"/>
    </source>
</evidence>
<keyword evidence="1" id="KW-0732">Signal</keyword>
<gene>
    <name evidence="6" type="ORF">GCM10023235_07960</name>
</gene>
<organism evidence="6 7">
    <name type="scientific">Kitasatospora terrestris</name>
    <dbReference type="NCBI Taxonomy" id="258051"/>
    <lineage>
        <taxon>Bacteria</taxon>
        <taxon>Bacillati</taxon>
        <taxon>Actinomycetota</taxon>
        <taxon>Actinomycetes</taxon>
        <taxon>Kitasatosporales</taxon>
        <taxon>Streptomycetaceae</taxon>
        <taxon>Kitasatospora</taxon>
    </lineage>
</organism>
<feature type="coiled-coil region" evidence="2">
    <location>
        <begin position="169"/>
        <end position="218"/>
    </location>
</feature>
<feature type="compositionally biased region" description="Pro residues" evidence="3">
    <location>
        <begin position="38"/>
        <end position="47"/>
    </location>
</feature>
<sequence>MTDPAQPGGPQAAGEPAAFNPWAPPDAGAASGTATAPAPAPGLPPGPGATGAPPSSPAPDLNAGGGPVVPYWTPFPQPVPPPRNGLGTAAMTLGIVGTVLGLTFFFWVAWLPALLAVVLGSVALGHVRKGLANNRAMALAGVVLGVSGLLFSVGGGVVLAVRVHSAHQAQRAATAAADAEAQRRREEADRLREKLDAEEAVRREQKAAEDRKKALDEAARKLSFGGSYTFEETGLKVTLAAPKPFVPDESVFEAPKNAKVVVLSVTLVNTGSATLSMSGSQVLFVKDANGKLLFQLIDITGRVHPIPDSLAPGQSVSAQEVYALPNGTTDTISVQFSHGEGLKRREVVWAGSPG</sequence>
<comment type="caution">
    <text evidence="6">The sequence shown here is derived from an EMBL/GenBank/DDBJ whole genome shotgun (WGS) entry which is preliminary data.</text>
</comment>
<keyword evidence="2" id="KW-0175">Coiled coil</keyword>
<evidence type="ECO:0000313" key="7">
    <source>
        <dbReference type="Proteomes" id="UP001501752"/>
    </source>
</evidence>
<feature type="domain" description="DUF4190" evidence="5">
    <location>
        <begin position="93"/>
        <end position="152"/>
    </location>
</feature>
<keyword evidence="4" id="KW-0472">Membrane</keyword>
<reference evidence="7" key="1">
    <citation type="journal article" date="2019" name="Int. J. Syst. Evol. Microbiol.">
        <title>The Global Catalogue of Microorganisms (GCM) 10K type strain sequencing project: providing services to taxonomists for standard genome sequencing and annotation.</title>
        <authorList>
            <consortium name="The Broad Institute Genomics Platform"/>
            <consortium name="The Broad Institute Genome Sequencing Center for Infectious Disease"/>
            <person name="Wu L."/>
            <person name="Ma J."/>
        </authorList>
    </citation>
    <scope>NUCLEOTIDE SEQUENCE [LARGE SCALE GENOMIC DNA]</scope>
    <source>
        <strain evidence="7">JCM 13006</strain>
    </source>
</reference>
<proteinExistence type="predicted"/>
<keyword evidence="7" id="KW-1185">Reference proteome</keyword>
<feature type="compositionally biased region" description="Low complexity" evidence="3">
    <location>
        <begin position="1"/>
        <end position="18"/>
    </location>
</feature>
<name>A0ABP9DDH5_9ACTN</name>
<evidence type="ECO:0000313" key="6">
    <source>
        <dbReference type="EMBL" id="GAA4835621.1"/>
    </source>
</evidence>